<dbReference type="PROSITE" id="PS51108">
    <property type="entry name" value="PTS_EIID"/>
    <property type="match status" value="1"/>
</dbReference>
<dbReference type="Pfam" id="PF03613">
    <property type="entry name" value="EIID-AGA"/>
    <property type="match status" value="1"/>
</dbReference>
<evidence type="ECO:0000313" key="3">
    <source>
        <dbReference type="Proteomes" id="UP000738879"/>
    </source>
</evidence>
<dbReference type="PANTHER" id="PTHR32502:SF23">
    <property type="entry name" value="TRANSPORT PROTEIN, PTS SYSTEM"/>
    <property type="match status" value="1"/>
</dbReference>
<dbReference type="Proteomes" id="UP000738879">
    <property type="component" value="Unassembled WGS sequence"/>
</dbReference>
<dbReference type="InterPro" id="IPR004704">
    <property type="entry name" value="PTS_IID_man"/>
</dbReference>
<dbReference type="GO" id="GO:0009401">
    <property type="term" value="P:phosphoenolpyruvate-dependent sugar phosphotransferase system"/>
    <property type="evidence" value="ECO:0007669"/>
    <property type="project" value="InterPro"/>
</dbReference>
<proteinExistence type="predicted"/>
<dbReference type="PANTHER" id="PTHR32502">
    <property type="entry name" value="N-ACETYLGALACTOSAMINE PERMEASE II COMPONENT-RELATED"/>
    <property type="match status" value="1"/>
</dbReference>
<reference evidence="2" key="1">
    <citation type="submission" date="2021-02" db="EMBL/GenBank/DDBJ databases">
        <title>Infant gut strain persistence is associated with maternal origin, phylogeny, and functional potential including surface adhesion and iron acquisition.</title>
        <authorList>
            <person name="Lou Y.C."/>
        </authorList>
    </citation>
    <scope>NUCLEOTIDE SEQUENCE</scope>
    <source>
        <strain evidence="2">L3_128_245G1_dasL3_128_245G1_concoct_49</strain>
    </source>
</reference>
<dbReference type="AlphaFoldDB" id="A0A943GPZ1"/>
<protein>
    <submittedName>
        <fullName evidence="2">PTS system mannose/fructose/sorbose family transporter subunit IID</fullName>
    </submittedName>
</protein>
<dbReference type="InterPro" id="IPR050303">
    <property type="entry name" value="GatZ_KbaZ_carbometab"/>
</dbReference>
<dbReference type="EMBL" id="JAGZJA010000003">
    <property type="protein sequence ID" value="MBS5146699.1"/>
    <property type="molecule type" value="Genomic_DNA"/>
</dbReference>
<name>A0A943GPZ1_9ACTN</name>
<feature type="transmembrane region" description="Helical" evidence="1">
    <location>
        <begin position="257"/>
        <end position="276"/>
    </location>
</feature>
<gene>
    <name evidence="2" type="ORF">KHY67_03230</name>
</gene>
<feature type="transmembrane region" description="Helical" evidence="1">
    <location>
        <begin position="188"/>
        <end position="209"/>
    </location>
</feature>
<keyword evidence="1" id="KW-0812">Transmembrane</keyword>
<comment type="caution">
    <text evidence="2">The sequence shown here is derived from an EMBL/GenBank/DDBJ whole genome shotgun (WGS) entry which is preliminary data.</text>
</comment>
<sequence length="277" mass="30155">MSTLTKNMSSEDRKMLNKIFLRSFSVFASCAGGSVKAGADGWLYSVQPALNRYYADNPEKRADAMSRHTTWYNITQNVGTFAMGLVASMERENSQHDDFDTESIDGIKVSLMGPMSGIGDAIFWGVLRVIAAGIGINLAMSGSPLGAIMFLLIYNIPSILCRYFMTYLGFQMGTNFISQLYEGGLMKLITKATSTVGLVMIGAMTAANVSFNTILSIPVQDADPIMVQTYLDSIFKGIVPLGLTLLCLWLLKKNVNVNWILLGIMVLALVLGLIGVL</sequence>
<keyword evidence="1" id="KW-0472">Membrane</keyword>
<feature type="transmembrane region" description="Helical" evidence="1">
    <location>
        <begin position="230"/>
        <end position="251"/>
    </location>
</feature>
<feature type="transmembrane region" description="Helical" evidence="1">
    <location>
        <begin position="121"/>
        <end position="140"/>
    </location>
</feature>
<evidence type="ECO:0000256" key="1">
    <source>
        <dbReference type="SAM" id="Phobius"/>
    </source>
</evidence>
<dbReference type="GO" id="GO:0005886">
    <property type="term" value="C:plasma membrane"/>
    <property type="evidence" value="ECO:0007669"/>
    <property type="project" value="TreeGrafter"/>
</dbReference>
<organism evidence="2 3">
    <name type="scientific">Collinsella intestinalis</name>
    <dbReference type="NCBI Taxonomy" id="147207"/>
    <lineage>
        <taxon>Bacteria</taxon>
        <taxon>Bacillati</taxon>
        <taxon>Actinomycetota</taxon>
        <taxon>Coriobacteriia</taxon>
        <taxon>Coriobacteriales</taxon>
        <taxon>Coriobacteriaceae</taxon>
        <taxon>Collinsella</taxon>
    </lineage>
</organism>
<accession>A0A943GPZ1</accession>
<keyword evidence="1" id="KW-1133">Transmembrane helix</keyword>
<feature type="transmembrane region" description="Helical" evidence="1">
    <location>
        <begin position="147"/>
        <end position="168"/>
    </location>
</feature>
<evidence type="ECO:0000313" key="2">
    <source>
        <dbReference type="EMBL" id="MBS5146699.1"/>
    </source>
</evidence>